<evidence type="ECO:0000313" key="2">
    <source>
        <dbReference type="EMBL" id="GAX20391.1"/>
    </source>
</evidence>
<comment type="caution">
    <text evidence="2">The sequence shown here is derived from an EMBL/GenBank/DDBJ whole genome shotgun (WGS) entry which is preliminary data.</text>
</comment>
<gene>
    <name evidence="2" type="ORF">FisN_9Hu108</name>
</gene>
<feature type="region of interest" description="Disordered" evidence="1">
    <location>
        <begin position="209"/>
        <end position="229"/>
    </location>
</feature>
<protein>
    <submittedName>
        <fullName evidence="2">Uncharacterized protein</fullName>
    </submittedName>
</protein>
<evidence type="ECO:0000313" key="3">
    <source>
        <dbReference type="Proteomes" id="UP000198406"/>
    </source>
</evidence>
<sequence length="382" mass="41976">MPNKRKRGIASSENEESYQSGRNSNDISISQPPDGNAQLVPDLSHATRTDTLPTGPPANIFLPISRPLASREQPPISVEQLQALLNSVLSNVVVHSHMPLLSHATQQASFNSNLSQYLSQIANRQNFDPATTQHTLLPFLQLLLQQSQTRSIQIEATPVARISLAQEALSLVSSPSPLAMMLGMILSNGQFNNSHNSLSPTIYQAQTTNAQQVSQNPPDSLTRTTTLTEPSTPTPTFITLFMSCDYQMLSAYQCLIRKQIELFAAGEEDICTIGQGRNRPVQLGQVGVRCKHCRDIPRLAKTKGAVYFPFKIDNVYQACQNMAVVHLCDNCPNIPTSIRAELQRLAKEPKSTAGGGKRYWSEGIRVAGIIEDAEGRLAFRDK</sequence>
<evidence type="ECO:0000256" key="1">
    <source>
        <dbReference type="SAM" id="MobiDB-lite"/>
    </source>
</evidence>
<feature type="compositionally biased region" description="Low complexity" evidence="1">
    <location>
        <begin position="217"/>
        <end position="229"/>
    </location>
</feature>
<dbReference type="InParanoid" id="A0A1Z5K2W3"/>
<proteinExistence type="predicted"/>
<dbReference type="AlphaFoldDB" id="A0A1Z5K2W3"/>
<organism evidence="2 3">
    <name type="scientific">Fistulifera solaris</name>
    <name type="common">Oleaginous diatom</name>
    <dbReference type="NCBI Taxonomy" id="1519565"/>
    <lineage>
        <taxon>Eukaryota</taxon>
        <taxon>Sar</taxon>
        <taxon>Stramenopiles</taxon>
        <taxon>Ochrophyta</taxon>
        <taxon>Bacillariophyta</taxon>
        <taxon>Bacillariophyceae</taxon>
        <taxon>Bacillariophycidae</taxon>
        <taxon>Naviculales</taxon>
        <taxon>Naviculaceae</taxon>
        <taxon>Fistulifera</taxon>
    </lineage>
</organism>
<feature type="compositionally biased region" description="Polar residues" evidence="1">
    <location>
        <begin position="17"/>
        <end position="33"/>
    </location>
</feature>
<keyword evidence="3" id="KW-1185">Reference proteome</keyword>
<dbReference type="OrthoDB" id="47491at2759"/>
<name>A0A1Z5K2W3_FISSO</name>
<reference evidence="2 3" key="1">
    <citation type="journal article" date="2015" name="Plant Cell">
        <title>Oil accumulation by the oleaginous diatom Fistulifera solaris as revealed by the genome and transcriptome.</title>
        <authorList>
            <person name="Tanaka T."/>
            <person name="Maeda Y."/>
            <person name="Veluchamy A."/>
            <person name="Tanaka M."/>
            <person name="Abida H."/>
            <person name="Marechal E."/>
            <person name="Bowler C."/>
            <person name="Muto M."/>
            <person name="Sunaga Y."/>
            <person name="Tanaka M."/>
            <person name="Yoshino T."/>
            <person name="Taniguchi T."/>
            <person name="Fukuda Y."/>
            <person name="Nemoto M."/>
            <person name="Matsumoto M."/>
            <person name="Wong P.S."/>
            <person name="Aburatani S."/>
            <person name="Fujibuchi W."/>
        </authorList>
    </citation>
    <scope>NUCLEOTIDE SEQUENCE [LARGE SCALE GENOMIC DNA]</scope>
    <source>
        <strain evidence="2 3">JPCC DA0580</strain>
    </source>
</reference>
<dbReference type="Proteomes" id="UP000198406">
    <property type="component" value="Unassembled WGS sequence"/>
</dbReference>
<feature type="region of interest" description="Disordered" evidence="1">
    <location>
        <begin position="1"/>
        <end position="41"/>
    </location>
</feature>
<dbReference type="EMBL" id="BDSP01000147">
    <property type="protein sequence ID" value="GAX20391.1"/>
    <property type="molecule type" value="Genomic_DNA"/>
</dbReference>
<accession>A0A1Z5K2W3</accession>